<dbReference type="InterPro" id="IPR000873">
    <property type="entry name" value="AMP-dep_synth/lig_dom"/>
</dbReference>
<dbReference type="Pfam" id="PF00501">
    <property type="entry name" value="AMP-binding"/>
    <property type="match status" value="1"/>
</dbReference>
<dbReference type="Gene3D" id="3.30.300.30">
    <property type="match status" value="1"/>
</dbReference>
<evidence type="ECO:0008006" key="5">
    <source>
        <dbReference type="Google" id="ProtNLM"/>
    </source>
</evidence>
<dbReference type="VEuPathDB" id="FungiDB:BLGHR1_12434"/>
<protein>
    <recommendedName>
        <fullName evidence="5">Phenylacetyl-CoA ligase</fullName>
    </recommendedName>
</protein>
<dbReference type="PANTHER" id="PTHR24096:SF422">
    <property type="entry name" value="BCDNA.GH02901"/>
    <property type="match status" value="1"/>
</dbReference>
<dbReference type="InterPro" id="IPR045851">
    <property type="entry name" value="AMP-bd_C_sf"/>
</dbReference>
<feature type="domain" description="AMP-dependent synthetase/ligase" evidence="1">
    <location>
        <begin position="47"/>
        <end position="420"/>
    </location>
</feature>
<name>A0A383UQ02_BLUHO</name>
<dbReference type="CDD" id="cd05911">
    <property type="entry name" value="Firefly_Luc_like"/>
    <property type="match status" value="1"/>
</dbReference>
<evidence type="ECO:0000259" key="1">
    <source>
        <dbReference type="Pfam" id="PF00501"/>
    </source>
</evidence>
<dbReference type="GO" id="GO:0016405">
    <property type="term" value="F:CoA-ligase activity"/>
    <property type="evidence" value="ECO:0007669"/>
    <property type="project" value="TreeGrafter"/>
</dbReference>
<evidence type="ECO:0000313" key="3">
    <source>
        <dbReference type="EMBL" id="SZF01665.1"/>
    </source>
</evidence>
<dbReference type="AlphaFoldDB" id="A0A383UQ02"/>
<accession>A0A383UQ02</accession>
<dbReference type="PANTHER" id="PTHR24096">
    <property type="entry name" value="LONG-CHAIN-FATTY-ACID--COA LIGASE"/>
    <property type="match status" value="1"/>
</dbReference>
<organism evidence="3 4">
    <name type="scientific">Blumeria hordei</name>
    <name type="common">Barley powdery mildew</name>
    <name type="synonym">Blumeria graminis f. sp. hordei</name>
    <dbReference type="NCBI Taxonomy" id="2867405"/>
    <lineage>
        <taxon>Eukaryota</taxon>
        <taxon>Fungi</taxon>
        <taxon>Dikarya</taxon>
        <taxon>Ascomycota</taxon>
        <taxon>Pezizomycotina</taxon>
        <taxon>Leotiomycetes</taxon>
        <taxon>Erysiphales</taxon>
        <taxon>Erysiphaceae</taxon>
        <taxon>Blumeria</taxon>
    </lineage>
</organism>
<dbReference type="EMBL" id="UNSH01000041">
    <property type="protein sequence ID" value="SZF01665.1"/>
    <property type="molecule type" value="Genomic_DNA"/>
</dbReference>
<reference evidence="3 4" key="1">
    <citation type="submission" date="2017-11" db="EMBL/GenBank/DDBJ databases">
        <authorList>
            <person name="Kracher B."/>
        </authorList>
    </citation>
    <scope>NUCLEOTIDE SEQUENCE [LARGE SCALE GENOMIC DNA]</scope>
    <source>
        <strain evidence="3 4">RACE1</strain>
    </source>
</reference>
<dbReference type="PROSITE" id="PS00455">
    <property type="entry name" value="AMP_BINDING"/>
    <property type="match status" value="1"/>
</dbReference>
<dbReference type="InterPro" id="IPR042099">
    <property type="entry name" value="ANL_N_sf"/>
</dbReference>
<dbReference type="Gene3D" id="3.40.50.12780">
    <property type="entry name" value="N-terminal domain of ligase-like"/>
    <property type="match status" value="1"/>
</dbReference>
<sequence>MVFLPPAWAPQLSEIPDSISIPQFMFDETYGRCPLKESKNPFTCGLTGRTYTTLEMKSHVEHLARALSNNFLWQPNRGSEWDKIVGIYSLNTLDFMILVYAVHRLSGIASPASAASSHSELEYQLKSSGAKALFTCIPLLETALKAARGAGIPQSQVYILELPKQFSGTQKVPFRTVGDLIAEGSSLPPLEALSWQKGQGARQVAYLCFSSGTSGLPKGVMISHRNVIANVLQVAAYDKPSRDKRSGRGSEVAMGLLPMSHIYGLVTIAKASTWRGDAVIILPKYELTSFFNSIQQYKIESLYLVPPIIIQITKNPQLVIKYDMSSVKTVFSGAAPLSAAVAQELQKIFPSWTIRQGYGLTETSPIVCNTSEDDVIFGSSGSLLPGVSVKIMSGDNSEITDYDTPGELLVQSPSVVLGYLNNEKANKETFVDEHDGKGHWLRTGDEAVVRRSPNGNEHIYIQERIKELIKVNGLQVAPAELEAHLLSHPSVADCAVIGIPNGVVGEVPKAFIVKSPSSQSVEDDALKSDICKFVQEHKSKHKWLTGGVAFVEVIPKNPTGKILRRLLRDNEKALRRAEGTKL</sequence>
<dbReference type="Proteomes" id="UP000275772">
    <property type="component" value="Unassembled WGS sequence"/>
</dbReference>
<gene>
    <name evidence="3" type="ORF">BLGHR1_12434</name>
</gene>
<dbReference type="InterPro" id="IPR020845">
    <property type="entry name" value="AMP-binding_CS"/>
</dbReference>
<dbReference type="InterPro" id="IPR025110">
    <property type="entry name" value="AMP-bd_C"/>
</dbReference>
<dbReference type="SUPFAM" id="SSF56801">
    <property type="entry name" value="Acetyl-CoA synthetase-like"/>
    <property type="match status" value="1"/>
</dbReference>
<dbReference type="Pfam" id="PF13193">
    <property type="entry name" value="AMP-binding_C"/>
    <property type="match status" value="1"/>
</dbReference>
<evidence type="ECO:0000259" key="2">
    <source>
        <dbReference type="Pfam" id="PF13193"/>
    </source>
</evidence>
<feature type="domain" description="AMP-binding enzyme C-terminal" evidence="2">
    <location>
        <begin position="480"/>
        <end position="561"/>
    </location>
</feature>
<evidence type="ECO:0000313" key="4">
    <source>
        <dbReference type="Proteomes" id="UP000275772"/>
    </source>
</evidence>
<proteinExistence type="predicted"/>